<accession>A0A7S1EQ56</accession>
<evidence type="ECO:0000313" key="2">
    <source>
        <dbReference type="EMBL" id="CAD8817305.1"/>
    </source>
</evidence>
<dbReference type="AlphaFoldDB" id="A0A7S1EQ56"/>
<sequence>MDSAFVVCGGFGKSVSTRSARVCGLQMSAVEVVNEKYPLSKKHKAPVISFEGNSGLRIEMKKIEAFTEEVESTESLFSYDNGKFQPVKPKDMGIAWPSGDGRQVKMTGTKGSFTQPNLKEYGPFPDYFKRSCDL</sequence>
<reference evidence="2" key="1">
    <citation type="submission" date="2021-01" db="EMBL/GenBank/DDBJ databases">
        <authorList>
            <person name="Corre E."/>
            <person name="Pelletier E."/>
            <person name="Niang G."/>
            <person name="Scheremetjew M."/>
            <person name="Finn R."/>
            <person name="Kale V."/>
            <person name="Holt S."/>
            <person name="Cochrane G."/>
            <person name="Meng A."/>
            <person name="Brown T."/>
            <person name="Cohen L."/>
        </authorList>
    </citation>
    <scope>NUCLEOTIDE SEQUENCE</scope>
    <source>
        <strain evidence="2">CCMP3278</strain>
    </source>
</reference>
<name>A0A7S1EQ56_9RHOD</name>
<protein>
    <submittedName>
        <fullName evidence="2">Uncharacterized protein</fullName>
    </submittedName>
</protein>
<evidence type="ECO:0000256" key="1">
    <source>
        <dbReference type="SAM" id="MobiDB-lite"/>
    </source>
</evidence>
<gene>
    <name evidence="2" type="ORF">TOLI1172_LOCUS1694</name>
</gene>
<organism evidence="2">
    <name type="scientific">Timspurckia oligopyrenoides</name>
    <dbReference type="NCBI Taxonomy" id="708627"/>
    <lineage>
        <taxon>Eukaryota</taxon>
        <taxon>Rhodophyta</taxon>
        <taxon>Bangiophyceae</taxon>
        <taxon>Porphyridiales</taxon>
        <taxon>Porphyridiaceae</taxon>
        <taxon>Timspurckia</taxon>
    </lineage>
</organism>
<proteinExistence type="predicted"/>
<feature type="region of interest" description="Disordered" evidence="1">
    <location>
        <begin position="90"/>
        <end position="112"/>
    </location>
</feature>
<dbReference type="EMBL" id="HBFP01002348">
    <property type="protein sequence ID" value="CAD8817305.1"/>
    <property type="molecule type" value="Transcribed_RNA"/>
</dbReference>